<reference evidence="24 25" key="1">
    <citation type="journal article" date="2023" name="G3 (Bethesda)">
        <title>A haplotype-resolved chromosome-scale genome for Quercus rubra L. provides insights into the genetics of adaptive traits for red oak species.</title>
        <authorList>
            <person name="Kapoor B."/>
            <person name="Jenkins J."/>
            <person name="Schmutz J."/>
            <person name="Zhebentyayeva T."/>
            <person name="Kuelheim C."/>
            <person name="Coggeshall M."/>
            <person name="Heim C."/>
            <person name="Lasky J.R."/>
            <person name="Leites L."/>
            <person name="Islam-Faridi N."/>
            <person name="Romero-Severson J."/>
            <person name="DeLeo V.L."/>
            <person name="Lucas S.M."/>
            <person name="Lazic D."/>
            <person name="Gailing O."/>
            <person name="Carlson J."/>
            <person name="Staton M."/>
        </authorList>
    </citation>
    <scope>NUCLEOTIDE SEQUENCE [LARGE SCALE GENOMIC DNA]</scope>
    <source>
        <strain evidence="24">Pseudo-F2</strain>
    </source>
</reference>
<dbReference type="InterPro" id="IPR001881">
    <property type="entry name" value="EGF-like_Ca-bd_dom"/>
</dbReference>
<keyword evidence="10" id="KW-0418">Kinase</keyword>
<evidence type="ECO:0000259" key="22">
    <source>
        <dbReference type="PROSITE" id="PS50011"/>
    </source>
</evidence>
<organism evidence="24 25">
    <name type="scientific">Quercus rubra</name>
    <name type="common">Northern red oak</name>
    <name type="synonym">Quercus borealis</name>
    <dbReference type="NCBI Taxonomy" id="3512"/>
    <lineage>
        <taxon>Eukaryota</taxon>
        <taxon>Viridiplantae</taxon>
        <taxon>Streptophyta</taxon>
        <taxon>Embryophyta</taxon>
        <taxon>Tracheophyta</taxon>
        <taxon>Spermatophyta</taxon>
        <taxon>Magnoliopsida</taxon>
        <taxon>eudicotyledons</taxon>
        <taxon>Gunneridae</taxon>
        <taxon>Pentapetalae</taxon>
        <taxon>rosids</taxon>
        <taxon>fabids</taxon>
        <taxon>Fagales</taxon>
        <taxon>Fagaceae</taxon>
        <taxon>Quercus</taxon>
    </lineage>
</organism>
<evidence type="ECO:0000256" key="19">
    <source>
        <dbReference type="PROSITE-ProRule" id="PRU00076"/>
    </source>
</evidence>
<dbReference type="GO" id="GO:0007166">
    <property type="term" value="P:cell surface receptor signaling pathway"/>
    <property type="evidence" value="ECO:0007669"/>
    <property type="project" value="InterPro"/>
</dbReference>
<comment type="catalytic activity">
    <reaction evidence="17">
        <text>L-threonyl-[protein] + ATP = O-phospho-L-threonyl-[protein] + ADP + H(+)</text>
        <dbReference type="Rhea" id="RHEA:46608"/>
        <dbReference type="Rhea" id="RHEA-COMP:11060"/>
        <dbReference type="Rhea" id="RHEA-COMP:11605"/>
        <dbReference type="ChEBI" id="CHEBI:15378"/>
        <dbReference type="ChEBI" id="CHEBI:30013"/>
        <dbReference type="ChEBI" id="CHEBI:30616"/>
        <dbReference type="ChEBI" id="CHEBI:61977"/>
        <dbReference type="ChEBI" id="CHEBI:456216"/>
    </reaction>
</comment>
<dbReference type="EMBL" id="JAXUIC010000009">
    <property type="protein sequence ID" value="KAK4572730.1"/>
    <property type="molecule type" value="Genomic_DNA"/>
</dbReference>
<dbReference type="PROSITE" id="PS50011">
    <property type="entry name" value="PROTEIN_KINASE_DOM"/>
    <property type="match status" value="1"/>
</dbReference>
<dbReference type="FunFam" id="3.30.200.20:FF:000043">
    <property type="entry name" value="Wall-associated receptor kinase 2"/>
    <property type="match status" value="1"/>
</dbReference>
<dbReference type="GO" id="GO:0005886">
    <property type="term" value="C:plasma membrane"/>
    <property type="evidence" value="ECO:0007669"/>
    <property type="project" value="TreeGrafter"/>
</dbReference>
<dbReference type="PROSITE" id="PS00010">
    <property type="entry name" value="ASX_HYDROXYL"/>
    <property type="match status" value="1"/>
</dbReference>
<feature type="domain" description="EGF-like" evidence="23">
    <location>
        <begin position="263"/>
        <end position="299"/>
    </location>
</feature>
<evidence type="ECO:0000256" key="8">
    <source>
        <dbReference type="ARBA" id="ARBA00022737"/>
    </source>
</evidence>
<dbReference type="Gene3D" id="1.10.510.10">
    <property type="entry name" value="Transferase(Phosphotransferase) domain 1"/>
    <property type="match status" value="1"/>
</dbReference>
<dbReference type="PROSITE" id="PS01187">
    <property type="entry name" value="EGF_CA"/>
    <property type="match status" value="1"/>
</dbReference>
<dbReference type="AlphaFoldDB" id="A0AAN7II23"/>
<dbReference type="PROSITE" id="PS00108">
    <property type="entry name" value="PROTEIN_KINASE_ST"/>
    <property type="match status" value="1"/>
</dbReference>
<comment type="caution">
    <text evidence="19">Lacks conserved residue(s) required for the propagation of feature annotation.</text>
</comment>
<comment type="catalytic activity">
    <reaction evidence="16">
        <text>L-seryl-[protein] + ATP = O-phospho-L-seryl-[protein] + ADP + H(+)</text>
        <dbReference type="Rhea" id="RHEA:17989"/>
        <dbReference type="Rhea" id="RHEA-COMP:9863"/>
        <dbReference type="Rhea" id="RHEA-COMP:11604"/>
        <dbReference type="ChEBI" id="CHEBI:15378"/>
        <dbReference type="ChEBI" id="CHEBI:29999"/>
        <dbReference type="ChEBI" id="CHEBI:30616"/>
        <dbReference type="ChEBI" id="CHEBI:83421"/>
        <dbReference type="ChEBI" id="CHEBI:456216"/>
    </reaction>
</comment>
<name>A0AAN7II23_QUERU</name>
<evidence type="ECO:0000256" key="2">
    <source>
        <dbReference type="ARBA" id="ARBA00022527"/>
    </source>
</evidence>
<dbReference type="InterPro" id="IPR008271">
    <property type="entry name" value="Ser/Thr_kinase_AS"/>
</dbReference>
<evidence type="ECO:0000256" key="4">
    <source>
        <dbReference type="ARBA" id="ARBA00022553"/>
    </source>
</evidence>
<accession>A0AAN7II23</accession>
<dbReference type="InterPro" id="IPR000152">
    <property type="entry name" value="EGF-type_Asp/Asn_hydroxyl_site"/>
</dbReference>
<protein>
    <submittedName>
        <fullName evidence="24">Uncharacterized protein</fullName>
    </submittedName>
</protein>
<dbReference type="PROSITE" id="PS00107">
    <property type="entry name" value="PROTEIN_KINASE_ATP"/>
    <property type="match status" value="1"/>
</dbReference>
<evidence type="ECO:0000256" key="21">
    <source>
        <dbReference type="SAM" id="Phobius"/>
    </source>
</evidence>
<keyword evidence="11 20" id="KW-0067">ATP-binding</keyword>
<dbReference type="Pfam" id="PF13947">
    <property type="entry name" value="GUB_WAK_bind"/>
    <property type="match status" value="1"/>
</dbReference>
<dbReference type="CDD" id="cd14066">
    <property type="entry name" value="STKc_IRAK"/>
    <property type="match status" value="1"/>
</dbReference>
<evidence type="ECO:0000256" key="7">
    <source>
        <dbReference type="ARBA" id="ARBA00022729"/>
    </source>
</evidence>
<feature type="domain" description="Protein kinase" evidence="22">
    <location>
        <begin position="389"/>
        <end position="658"/>
    </location>
</feature>
<dbReference type="PANTHER" id="PTHR27005:SF468">
    <property type="entry name" value="OS01G0310500 PROTEIN"/>
    <property type="match status" value="1"/>
</dbReference>
<proteinExistence type="predicted"/>
<keyword evidence="4" id="KW-0597">Phosphoprotein</keyword>
<keyword evidence="7" id="KW-0732">Signal</keyword>
<keyword evidence="12 21" id="KW-1133">Transmembrane helix</keyword>
<dbReference type="SUPFAM" id="SSF57184">
    <property type="entry name" value="Growth factor receptor domain"/>
    <property type="match status" value="1"/>
</dbReference>
<dbReference type="SUPFAM" id="SSF56112">
    <property type="entry name" value="Protein kinase-like (PK-like)"/>
    <property type="match status" value="1"/>
</dbReference>
<keyword evidence="3 19" id="KW-0245">EGF-like domain</keyword>
<keyword evidence="6 21" id="KW-0812">Transmembrane</keyword>
<dbReference type="GO" id="GO:0005509">
    <property type="term" value="F:calcium ion binding"/>
    <property type="evidence" value="ECO:0007669"/>
    <property type="project" value="InterPro"/>
</dbReference>
<dbReference type="InterPro" id="IPR000719">
    <property type="entry name" value="Prot_kinase_dom"/>
</dbReference>
<evidence type="ECO:0000256" key="3">
    <source>
        <dbReference type="ARBA" id="ARBA00022536"/>
    </source>
</evidence>
<dbReference type="CDD" id="cd00054">
    <property type="entry name" value="EGF_CA"/>
    <property type="match status" value="1"/>
</dbReference>
<dbReference type="GO" id="GO:0005524">
    <property type="term" value="F:ATP binding"/>
    <property type="evidence" value="ECO:0007669"/>
    <property type="project" value="UniProtKB-UniRule"/>
</dbReference>
<dbReference type="SMART" id="SM00179">
    <property type="entry name" value="EGF_CA"/>
    <property type="match status" value="1"/>
</dbReference>
<dbReference type="InterPro" id="IPR009030">
    <property type="entry name" value="Growth_fac_rcpt_cys_sf"/>
</dbReference>
<dbReference type="Proteomes" id="UP001324115">
    <property type="component" value="Unassembled WGS sequence"/>
</dbReference>
<dbReference type="FunFam" id="1.10.510.10:FF:000084">
    <property type="entry name" value="Wall-associated receptor kinase 2"/>
    <property type="match status" value="1"/>
</dbReference>
<feature type="binding site" evidence="20">
    <location>
        <position position="418"/>
    </location>
    <ligand>
        <name>ATP</name>
        <dbReference type="ChEBI" id="CHEBI:30616"/>
    </ligand>
</feature>
<comment type="function">
    <text evidence="18">Serine/threonine-protein kinase that may function as a signaling receptor of extracellular matrix component. Binding to pectin may have significance in the control of cell expansion, morphogenesis and development.</text>
</comment>
<comment type="caution">
    <text evidence="24">The sequence shown here is derived from an EMBL/GenBank/DDBJ whole genome shotgun (WGS) entry which is preliminary data.</text>
</comment>
<dbReference type="SMART" id="SM00220">
    <property type="entry name" value="S_TKc"/>
    <property type="match status" value="1"/>
</dbReference>
<dbReference type="SMART" id="SM00181">
    <property type="entry name" value="EGF"/>
    <property type="match status" value="2"/>
</dbReference>
<evidence type="ECO:0000313" key="25">
    <source>
        <dbReference type="Proteomes" id="UP001324115"/>
    </source>
</evidence>
<evidence type="ECO:0000256" key="6">
    <source>
        <dbReference type="ARBA" id="ARBA00022692"/>
    </source>
</evidence>
<evidence type="ECO:0000256" key="17">
    <source>
        <dbReference type="ARBA" id="ARBA00047951"/>
    </source>
</evidence>
<keyword evidence="14" id="KW-1015">Disulfide bond</keyword>
<evidence type="ECO:0000256" key="18">
    <source>
        <dbReference type="ARBA" id="ARBA00058961"/>
    </source>
</evidence>
<dbReference type="InterPro" id="IPR025287">
    <property type="entry name" value="WAK_GUB"/>
</dbReference>
<evidence type="ECO:0000256" key="1">
    <source>
        <dbReference type="ARBA" id="ARBA00004479"/>
    </source>
</evidence>
<dbReference type="GO" id="GO:0004674">
    <property type="term" value="F:protein serine/threonine kinase activity"/>
    <property type="evidence" value="ECO:0007669"/>
    <property type="project" value="UniProtKB-KW"/>
</dbReference>
<keyword evidence="5" id="KW-0808">Transferase</keyword>
<evidence type="ECO:0000256" key="14">
    <source>
        <dbReference type="ARBA" id="ARBA00023157"/>
    </source>
</evidence>
<dbReference type="InterPro" id="IPR000742">
    <property type="entry name" value="EGF"/>
</dbReference>
<keyword evidence="15" id="KW-0325">Glycoprotein</keyword>
<dbReference type="Gene3D" id="2.10.25.10">
    <property type="entry name" value="Laminin"/>
    <property type="match status" value="2"/>
</dbReference>
<evidence type="ECO:0000256" key="10">
    <source>
        <dbReference type="ARBA" id="ARBA00022777"/>
    </source>
</evidence>
<dbReference type="PROSITE" id="PS50026">
    <property type="entry name" value="EGF_3"/>
    <property type="match status" value="1"/>
</dbReference>
<dbReference type="Pfam" id="PF07645">
    <property type="entry name" value="EGF_CA"/>
    <property type="match status" value="1"/>
</dbReference>
<dbReference type="FunFam" id="2.10.25.10:FF:000038">
    <property type="entry name" value="Fibrillin 2"/>
    <property type="match status" value="1"/>
</dbReference>
<sequence length="685" mass="76996">MVAAAASLAKFDCPNKCGDVEIPYPFGLEKDCSLNEDFVITCDNKVAKTGDVTVKNISIENHELRVLHFVARDCYQQHRSVEYNVPFVWPSTFIISQSRNKFTVVGCDTYAILHGVHNGEDYSSGCLTVCKSLHSVRNGSCAGVGCCQVAIPAGLRNISMEVDSFNNHTNVSDFNPCSSAFIVEKGQFNFSSNYLRNVSKEKLPIVLEWTIGNETCEEARNKTNFACKRNSECHDHFSTKLGYQCSCNPGYRGNPYLVNGCQDINECEHSAHNNCIKAKDCVNTKGNYTCRCPKWYHGDGRKGGEGCIREPLLMLEIAGVAVISLIAILVISFWLYFLIKKGRLIKLKEKFFRQNGGLILQQQLSTMEGSSETTKIYTAKDLKKATNNYDASRIIGQGGYGVVYKGFLQNNKVVAIKKSKTVDQEQIEQFITEVVVLIQVNHRNVVQLLGCCLETRVPLLVYEFVPNSTLFKHIHHASTISWETRLRIAIEIADALSYLHSAASIPIIHRDIKSTNILLDDDFTAKVSDFGTSRLVPRGQKQLPTVVQGTLGYLDPEYMQTNQFTEKSDVYSFGVILVELLTGQKVLSLLRPMEQRSLAMYLLCALKEDRLFEILEKRIMDEGNMEQLKDFAKLAAKCLEVKGDERPTMKEVAIELYGLRKMKQRLWDNDESNLMEETGPLIGEC</sequence>
<evidence type="ECO:0000256" key="20">
    <source>
        <dbReference type="PROSITE-ProRule" id="PRU10141"/>
    </source>
</evidence>
<dbReference type="PANTHER" id="PTHR27005">
    <property type="entry name" value="WALL-ASSOCIATED RECEPTOR KINASE-LIKE 21"/>
    <property type="match status" value="1"/>
</dbReference>
<dbReference type="InterPro" id="IPR049883">
    <property type="entry name" value="NOTCH1_EGF-like"/>
</dbReference>
<evidence type="ECO:0000256" key="13">
    <source>
        <dbReference type="ARBA" id="ARBA00023136"/>
    </source>
</evidence>
<evidence type="ECO:0000256" key="9">
    <source>
        <dbReference type="ARBA" id="ARBA00022741"/>
    </source>
</evidence>
<dbReference type="InterPro" id="IPR017441">
    <property type="entry name" value="Protein_kinase_ATP_BS"/>
</dbReference>
<keyword evidence="2" id="KW-0723">Serine/threonine-protein kinase</keyword>
<evidence type="ECO:0000259" key="23">
    <source>
        <dbReference type="PROSITE" id="PS50026"/>
    </source>
</evidence>
<evidence type="ECO:0000256" key="11">
    <source>
        <dbReference type="ARBA" id="ARBA00022840"/>
    </source>
</evidence>
<evidence type="ECO:0000256" key="5">
    <source>
        <dbReference type="ARBA" id="ARBA00022679"/>
    </source>
</evidence>
<evidence type="ECO:0000256" key="16">
    <source>
        <dbReference type="ARBA" id="ARBA00047558"/>
    </source>
</evidence>
<keyword evidence="25" id="KW-1185">Reference proteome</keyword>
<dbReference type="InterPro" id="IPR045274">
    <property type="entry name" value="WAK-like"/>
</dbReference>
<keyword evidence="13 21" id="KW-0472">Membrane</keyword>
<dbReference type="GO" id="GO:0030247">
    <property type="term" value="F:polysaccharide binding"/>
    <property type="evidence" value="ECO:0007669"/>
    <property type="project" value="InterPro"/>
</dbReference>
<evidence type="ECO:0000256" key="15">
    <source>
        <dbReference type="ARBA" id="ARBA00023180"/>
    </source>
</evidence>
<evidence type="ECO:0000256" key="12">
    <source>
        <dbReference type="ARBA" id="ARBA00022989"/>
    </source>
</evidence>
<dbReference type="Pfam" id="PF00069">
    <property type="entry name" value="Pkinase"/>
    <property type="match status" value="1"/>
</dbReference>
<keyword evidence="8" id="KW-0677">Repeat</keyword>
<dbReference type="InterPro" id="IPR011009">
    <property type="entry name" value="Kinase-like_dom_sf"/>
</dbReference>
<dbReference type="Gene3D" id="3.30.200.20">
    <property type="entry name" value="Phosphorylase Kinase, domain 1"/>
    <property type="match status" value="1"/>
</dbReference>
<dbReference type="InterPro" id="IPR018097">
    <property type="entry name" value="EGF_Ca-bd_CS"/>
</dbReference>
<feature type="transmembrane region" description="Helical" evidence="21">
    <location>
        <begin position="317"/>
        <end position="339"/>
    </location>
</feature>
<evidence type="ECO:0000313" key="24">
    <source>
        <dbReference type="EMBL" id="KAK4572730.1"/>
    </source>
</evidence>
<gene>
    <name evidence="24" type="ORF">RGQ29_030952</name>
</gene>
<comment type="subcellular location">
    <subcellularLocation>
        <location evidence="1">Membrane</location>
        <topology evidence="1">Single-pass type I membrane protein</topology>
    </subcellularLocation>
</comment>
<keyword evidence="9 20" id="KW-0547">Nucleotide-binding</keyword>